<feature type="transmembrane region" description="Helical" evidence="1">
    <location>
        <begin position="360"/>
        <end position="379"/>
    </location>
</feature>
<organism evidence="2 3">
    <name type="scientific">Capillimicrobium parvum</name>
    <dbReference type="NCBI Taxonomy" id="2884022"/>
    <lineage>
        <taxon>Bacteria</taxon>
        <taxon>Bacillati</taxon>
        <taxon>Actinomycetota</taxon>
        <taxon>Thermoleophilia</taxon>
        <taxon>Solirubrobacterales</taxon>
        <taxon>Capillimicrobiaceae</taxon>
        <taxon>Capillimicrobium</taxon>
    </lineage>
</organism>
<accession>A0A9E7BYZ2</accession>
<dbReference type="InterPro" id="IPR052524">
    <property type="entry name" value="MFS_Cyanate_Porter"/>
</dbReference>
<feature type="transmembrane region" description="Helical" evidence="1">
    <location>
        <begin position="100"/>
        <end position="121"/>
    </location>
</feature>
<dbReference type="AlphaFoldDB" id="A0A9E7BYZ2"/>
<feature type="transmembrane region" description="Helical" evidence="1">
    <location>
        <begin position="48"/>
        <end position="68"/>
    </location>
</feature>
<dbReference type="SUPFAM" id="SSF103473">
    <property type="entry name" value="MFS general substrate transporter"/>
    <property type="match status" value="1"/>
</dbReference>
<feature type="transmembrane region" description="Helical" evidence="1">
    <location>
        <begin position="204"/>
        <end position="226"/>
    </location>
</feature>
<feature type="transmembrane region" description="Helical" evidence="1">
    <location>
        <begin position="133"/>
        <end position="152"/>
    </location>
</feature>
<dbReference type="Pfam" id="PF07690">
    <property type="entry name" value="MFS_1"/>
    <property type="match status" value="1"/>
</dbReference>
<feature type="transmembrane region" description="Helical" evidence="1">
    <location>
        <begin position="164"/>
        <end position="183"/>
    </location>
</feature>
<dbReference type="GO" id="GO:0022857">
    <property type="term" value="F:transmembrane transporter activity"/>
    <property type="evidence" value="ECO:0007669"/>
    <property type="project" value="InterPro"/>
</dbReference>
<name>A0A9E7BYZ2_9ACTN</name>
<dbReference type="KEGG" id="sbae:DSM104329_01168"/>
<feature type="transmembrane region" description="Helical" evidence="1">
    <location>
        <begin position="270"/>
        <end position="289"/>
    </location>
</feature>
<dbReference type="PANTHER" id="PTHR23523:SF2">
    <property type="entry name" value="2-NITROIMIDAZOLE TRANSPORTER"/>
    <property type="match status" value="1"/>
</dbReference>
<proteinExistence type="predicted"/>
<keyword evidence="1" id="KW-1133">Transmembrane helix</keyword>
<gene>
    <name evidence="2" type="primary">yycB</name>
    <name evidence="2" type="ORF">DSM104329_01168</name>
</gene>
<dbReference type="Proteomes" id="UP001162834">
    <property type="component" value="Chromosome"/>
</dbReference>
<keyword evidence="1" id="KW-0472">Membrane</keyword>
<evidence type="ECO:0000313" key="2">
    <source>
        <dbReference type="EMBL" id="UGS34786.1"/>
    </source>
</evidence>
<dbReference type="PANTHER" id="PTHR23523">
    <property type="match status" value="1"/>
</dbReference>
<evidence type="ECO:0000313" key="3">
    <source>
        <dbReference type="Proteomes" id="UP001162834"/>
    </source>
</evidence>
<dbReference type="InterPro" id="IPR011701">
    <property type="entry name" value="MFS"/>
</dbReference>
<dbReference type="Gene3D" id="1.20.1250.20">
    <property type="entry name" value="MFS general substrate transporter like domains"/>
    <property type="match status" value="1"/>
</dbReference>
<reference evidence="2" key="1">
    <citation type="journal article" date="2022" name="Int. J. Syst. Evol. Microbiol.">
        <title>Pseudomonas aegrilactucae sp. nov. and Pseudomonas morbosilactucae sp. nov., pathogens causing bacterial rot of lettuce in Japan.</title>
        <authorList>
            <person name="Sawada H."/>
            <person name="Fujikawa T."/>
            <person name="Satou M."/>
        </authorList>
    </citation>
    <scope>NUCLEOTIDE SEQUENCE</scope>
    <source>
        <strain evidence="2">0166_1</strain>
    </source>
</reference>
<sequence length="397" mass="40929">MTSRRTPLWVGAALLLVALNLRLPIAGIGPLLDDIRATLGLSNTAAGLLTTLPLLCFGGAAAAAPAVARRLGPEGGLLACLGFIIAGTAVRLVVEVAPFFLGTLLIGVGIAVANVLVPIVIKRDYPRPGTMMGLYSMMLISGAAVAAGLSVPLERAVGSWWDAIALWGIAAVVAFVMWVPAVWAARGEHDGPRPPRVRLLGDPLAWAVTITFGLQSLLFYVTLAWVPDILRAAGLDAGGAGAMLSLEALVGIPAGLAAPMIAMRMADQRPMIVLGVAFWLLGWGGLLVAPGSAPAVWMVFLGVAQGSTFALALTLIVLRTPDAPHATALSGMVQGFGYLLAASGPFLAGALHDLTGGWDAPIVVMLMVTLALLACGLPASRRGFVRGRPEPDEQLAC</sequence>
<feature type="transmembrane region" description="Helical" evidence="1">
    <location>
        <begin position="238"/>
        <end position="258"/>
    </location>
</feature>
<keyword evidence="3" id="KW-1185">Reference proteome</keyword>
<dbReference type="RefSeq" id="WP_259314452.1">
    <property type="nucleotide sequence ID" value="NZ_CP087164.1"/>
</dbReference>
<evidence type="ECO:0000256" key="1">
    <source>
        <dbReference type="SAM" id="Phobius"/>
    </source>
</evidence>
<dbReference type="CDD" id="cd17339">
    <property type="entry name" value="MFS_NIMT_CynX_like"/>
    <property type="match status" value="1"/>
</dbReference>
<feature type="transmembrane region" description="Helical" evidence="1">
    <location>
        <begin position="295"/>
        <end position="317"/>
    </location>
</feature>
<protein>
    <submittedName>
        <fullName evidence="2">Transporter YycB</fullName>
    </submittedName>
</protein>
<dbReference type="InterPro" id="IPR036259">
    <property type="entry name" value="MFS_trans_sf"/>
</dbReference>
<dbReference type="EMBL" id="CP087164">
    <property type="protein sequence ID" value="UGS34786.1"/>
    <property type="molecule type" value="Genomic_DNA"/>
</dbReference>
<feature type="transmembrane region" description="Helical" evidence="1">
    <location>
        <begin position="75"/>
        <end position="94"/>
    </location>
</feature>
<feature type="transmembrane region" description="Helical" evidence="1">
    <location>
        <begin position="329"/>
        <end position="348"/>
    </location>
</feature>
<keyword evidence="1" id="KW-0812">Transmembrane</keyword>